<feature type="coiled-coil region" evidence="2">
    <location>
        <begin position="29"/>
        <end position="56"/>
    </location>
</feature>
<dbReference type="AlphaFoldDB" id="A0AAW0HSD4"/>
<dbReference type="GO" id="GO:0030915">
    <property type="term" value="C:Smc5-Smc6 complex"/>
    <property type="evidence" value="ECO:0007669"/>
    <property type="project" value="TreeGrafter"/>
</dbReference>
<name>A0AAW0HSD4_MYOGA</name>
<dbReference type="GO" id="GO:0000724">
    <property type="term" value="P:double-strand break repair via homologous recombination"/>
    <property type="evidence" value="ECO:0007669"/>
    <property type="project" value="TreeGrafter"/>
</dbReference>
<proteinExistence type="predicted"/>
<keyword evidence="1 2" id="KW-0175">Coiled coil</keyword>
<evidence type="ECO:0000256" key="2">
    <source>
        <dbReference type="SAM" id="Coils"/>
    </source>
</evidence>
<dbReference type="Proteomes" id="UP001488838">
    <property type="component" value="Unassembled WGS sequence"/>
</dbReference>
<dbReference type="GO" id="GO:0005634">
    <property type="term" value="C:nucleus"/>
    <property type="evidence" value="ECO:0007669"/>
    <property type="project" value="TreeGrafter"/>
</dbReference>
<evidence type="ECO:0008006" key="5">
    <source>
        <dbReference type="Google" id="ProtNLM"/>
    </source>
</evidence>
<dbReference type="GO" id="GO:0003697">
    <property type="term" value="F:single-stranded DNA binding"/>
    <property type="evidence" value="ECO:0007669"/>
    <property type="project" value="TreeGrafter"/>
</dbReference>
<evidence type="ECO:0000313" key="4">
    <source>
        <dbReference type="Proteomes" id="UP001488838"/>
    </source>
</evidence>
<reference evidence="3 4" key="1">
    <citation type="journal article" date="2023" name="bioRxiv">
        <title>Conserved and derived expression patterns and positive selection on dental genes reveal complex evolutionary context of ever-growing rodent molars.</title>
        <authorList>
            <person name="Calamari Z.T."/>
            <person name="Song A."/>
            <person name="Cohen E."/>
            <person name="Akter M."/>
            <person name="Roy R.D."/>
            <person name="Hallikas O."/>
            <person name="Christensen M.M."/>
            <person name="Li P."/>
            <person name="Marangoni P."/>
            <person name="Jernvall J."/>
            <person name="Klein O.D."/>
        </authorList>
    </citation>
    <scope>NUCLEOTIDE SEQUENCE [LARGE SCALE GENOMIC DNA]</scope>
    <source>
        <strain evidence="3">V071</strain>
    </source>
</reference>
<sequence>MIEDLQNELRTVENCENLQPQIDAITSDLRRVQEEKAVCEGEIIDKQREKEMLEKQKRSVGDHIIRFDNLMNQKEDKLRQRYRDTYDAVLWLRNNRDRFKQRVCEPIMLTINMKDNKNAKYIENHISSNDLRAFVFESQEDMEIFLREVTTNQH</sequence>
<protein>
    <recommendedName>
        <fullName evidence="5">Kinetochore protein SPC25</fullName>
    </recommendedName>
</protein>
<evidence type="ECO:0000256" key="1">
    <source>
        <dbReference type="ARBA" id="ARBA00023054"/>
    </source>
</evidence>
<organism evidence="3 4">
    <name type="scientific">Myodes glareolus</name>
    <name type="common">Bank vole</name>
    <name type="synonym">Clethrionomys glareolus</name>
    <dbReference type="NCBI Taxonomy" id="447135"/>
    <lineage>
        <taxon>Eukaryota</taxon>
        <taxon>Metazoa</taxon>
        <taxon>Chordata</taxon>
        <taxon>Craniata</taxon>
        <taxon>Vertebrata</taxon>
        <taxon>Euteleostomi</taxon>
        <taxon>Mammalia</taxon>
        <taxon>Eutheria</taxon>
        <taxon>Euarchontoglires</taxon>
        <taxon>Glires</taxon>
        <taxon>Rodentia</taxon>
        <taxon>Myomorpha</taxon>
        <taxon>Muroidea</taxon>
        <taxon>Cricetidae</taxon>
        <taxon>Arvicolinae</taxon>
        <taxon>Myodes</taxon>
    </lineage>
</organism>
<dbReference type="PANTHER" id="PTHR45916">
    <property type="entry name" value="STRUCTURAL MAINTENANCE OF CHROMOSOMES PROTEIN 5"/>
    <property type="match status" value="1"/>
</dbReference>
<gene>
    <name evidence="3" type="ORF">U0070_002028</name>
</gene>
<dbReference type="EMBL" id="JBBHLL010000350">
    <property type="protein sequence ID" value="KAK7805106.1"/>
    <property type="molecule type" value="Genomic_DNA"/>
</dbReference>
<evidence type="ECO:0000313" key="3">
    <source>
        <dbReference type="EMBL" id="KAK7805106.1"/>
    </source>
</evidence>
<keyword evidence="4" id="KW-1185">Reference proteome</keyword>
<comment type="caution">
    <text evidence="3">The sequence shown here is derived from an EMBL/GenBank/DDBJ whole genome shotgun (WGS) entry which is preliminary data.</text>
</comment>
<dbReference type="PANTHER" id="PTHR45916:SF1">
    <property type="entry name" value="STRUCTURAL MAINTENANCE OF CHROMOSOMES PROTEIN 5"/>
    <property type="match status" value="1"/>
</dbReference>
<accession>A0AAW0HSD4</accession>